<dbReference type="InterPro" id="IPR036465">
    <property type="entry name" value="vWFA_dom_sf"/>
</dbReference>
<reference evidence="2 3" key="1">
    <citation type="journal article" date="2013" name="Nat. Commun.">
        <title>Genome sequence and functional genomic analysis of the oil-degrading bacterium Oleispira antarctica.</title>
        <authorList>
            <person name="Kube M."/>
            <person name="Chernikova T.N."/>
            <person name="Al-Ramahi Y."/>
            <person name="Beloqui A."/>
            <person name="Lopez-Cortez N."/>
            <person name="Guazzaroni M.E."/>
            <person name="Heipieper H.J."/>
            <person name="Klages S."/>
            <person name="Kotsyurbenko O.R."/>
            <person name="Langer I."/>
            <person name="Nechitaylo T.Y."/>
            <person name="Lunsdorf H."/>
            <person name="Fernandez M."/>
            <person name="Juarez S."/>
            <person name="Ciordia S."/>
            <person name="Singer A."/>
            <person name="Kagan O."/>
            <person name="Egorova O."/>
            <person name="Petit P.A."/>
            <person name="Stogios P."/>
            <person name="Kim Y."/>
            <person name="Tchigvintsev A."/>
            <person name="Flick R."/>
            <person name="Denaro R."/>
            <person name="Genovese M."/>
            <person name="Albar J.P."/>
            <person name="Reva O.N."/>
            <person name="Martinez-Gomariz M."/>
            <person name="Tran H."/>
            <person name="Ferrer M."/>
            <person name="Savchenko A."/>
            <person name="Yakunin A.F."/>
            <person name="Yakimov M.M."/>
            <person name="Golyshina O.V."/>
            <person name="Reinhardt R."/>
            <person name="Golyshin P.N."/>
        </authorList>
    </citation>
    <scope>NUCLEOTIDE SEQUENCE [LARGE SCALE GENOMIC DNA]</scope>
</reference>
<evidence type="ECO:0000313" key="3">
    <source>
        <dbReference type="Proteomes" id="UP000032749"/>
    </source>
</evidence>
<accession>R4YLR0</accession>
<dbReference type="PANTHER" id="PTHR33608:SF12">
    <property type="entry name" value="DUF58 DOMAIN-CONTAINING PROTEIN"/>
    <property type="match status" value="1"/>
</dbReference>
<dbReference type="Pfam" id="PF01882">
    <property type="entry name" value="DUF58"/>
    <property type="match status" value="1"/>
</dbReference>
<dbReference type="Proteomes" id="UP000032749">
    <property type="component" value="Chromosome"/>
</dbReference>
<dbReference type="InterPro" id="IPR002881">
    <property type="entry name" value="DUF58"/>
</dbReference>
<dbReference type="KEGG" id="oai:OLEAN_C15900"/>
<dbReference type="PATRIC" id="fig|698738.3.peg.1645"/>
<dbReference type="OrthoDB" id="9812729at2"/>
<dbReference type="HOGENOM" id="CLU_054927_1_0_6"/>
<sequence length="329" mass="37456">MAFNQINDSRGGLSKGALISTDNLVSIRHLAKLLPIHKQKKVLNEMAGIHTSNLRGRGVDFSEVRSYQPGDDIRAMDWRVTARTQTPHIKVFREERERPVMAVCDLRSSMFFGTQHAFKSVLAADIVSLLSWSALNNGDRIGALLFDDNHETDIRPKPGRKQVMHVLHELSQFQQVQEQADVTTNTSRLADMLRHTRRVTRPGSTIYFISDWQDFDEDCERQLYQISKHNDVVAIHIFDAFEQNILPLGSYPLTDGKQRLQLECYSKSQGLEHQQAFEQRQQTLKQRTLKLGIPIISLQAQDDIITVLRKGLGLSQIAMSKVDVNKGNK</sequence>
<evidence type="ECO:0000259" key="1">
    <source>
        <dbReference type="Pfam" id="PF01882"/>
    </source>
</evidence>
<dbReference type="SUPFAM" id="SSF53300">
    <property type="entry name" value="vWA-like"/>
    <property type="match status" value="1"/>
</dbReference>
<dbReference type="AlphaFoldDB" id="R4YLR0"/>
<dbReference type="STRING" id="698738.OLEAN_C15900"/>
<organism evidence="2 3">
    <name type="scientific">Oleispira antarctica RB-8</name>
    <dbReference type="NCBI Taxonomy" id="698738"/>
    <lineage>
        <taxon>Bacteria</taxon>
        <taxon>Pseudomonadati</taxon>
        <taxon>Pseudomonadota</taxon>
        <taxon>Gammaproteobacteria</taxon>
        <taxon>Oceanospirillales</taxon>
        <taxon>Oceanospirillaceae</taxon>
        <taxon>Oleispira</taxon>
    </lineage>
</organism>
<dbReference type="PANTHER" id="PTHR33608">
    <property type="entry name" value="BLL2464 PROTEIN"/>
    <property type="match status" value="1"/>
</dbReference>
<proteinExistence type="predicted"/>
<keyword evidence="3" id="KW-1185">Reference proteome</keyword>
<gene>
    <name evidence="2" type="ORF">OLEAN_C15900</name>
</gene>
<evidence type="ECO:0000313" key="2">
    <source>
        <dbReference type="EMBL" id="CCK75766.1"/>
    </source>
</evidence>
<protein>
    <recommendedName>
        <fullName evidence="1">DUF58 domain-containing protein</fullName>
    </recommendedName>
</protein>
<dbReference type="EMBL" id="FO203512">
    <property type="protein sequence ID" value="CCK75766.1"/>
    <property type="molecule type" value="Genomic_DNA"/>
</dbReference>
<name>R4YLR0_OLEAN</name>
<feature type="domain" description="DUF58" evidence="1">
    <location>
        <begin position="63"/>
        <end position="269"/>
    </location>
</feature>